<feature type="signal peptide" evidence="8">
    <location>
        <begin position="1"/>
        <end position="23"/>
    </location>
</feature>
<feature type="transmembrane region" description="Helical" evidence="7">
    <location>
        <begin position="139"/>
        <end position="162"/>
    </location>
</feature>
<feature type="transmembrane region" description="Helical" evidence="7">
    <location>
        <begin position="113"/>
        <end position="132"/>
    </location>
</feature>
<comment type="caution">
    <text evidence="10">The sequence shown here is derived from an EMBL/GenBank/DDBJ whole genome shotgun (WGS) entry which is preliminary data.</text>
</comment>
<evidence type="ECO:0000256" key="2">
    <source>
        <dbReference type="ARBA" id="ARBA00022692"/>
    </source>
</evidence>
<feature type="compositionally biased region" description="Basic and acidic residues" evidence="6">
    <location>
        <begin position="548"/>
        <end position="560"/>
    </location>
</feature>
<keyword evidence="3 7" id="KW-1133">Transmembrane helix</keyword>
<feature type="compositionally biased region" description="Polar residues" evidence="6">
    <location>
        <begin position="794"/>
        <end position="804"/>
    </location>
</feature>
<evidence type="ECO:0000256" key="8">
    <source>
        <dbReference type="SAM" id="SignalP"/>
    </source>
</evidence>
<keyword evidence="2 7" id="KW-0812">Transmembrane</keyword>
<keyword evidence="4 7" id="KW-0472">Membrane</keyword>
<protein>
    <recommendedName>
        <fullName evidence="9">TM7S3/TM198-like domain-containing protein</fullName>
    </recommendedName>
</protein>
<sequence>MFPPHAMRFLILAFVLFAGLVSAQDSPSPSPSPSSASPTATGPSPSLSLSLTTSTATVITTTRSAGQNVPLTSMSTTVLNVTYTITPTATSSAAAESSPTPEPIVLDTRVDPAFGVLGAILIITGLPSAFWGHKNRWTSFFLIGFYTLSLTCFVLILKFGILPAVNPPSKSLRGYFVLACSVAGIAGGGVAIFFWKASKYFIGAWGGFAFGLWIQCFHNGGVIGQIGFRWIMYIGCGVVGFILCTIPKIHYHILLVSTAFVGSSAFILGVDCYTTAGLKEFYIWNLGFGSLFVKFTSNGIQFPVTQTMQIELGLIGAVSLMGIAVQLRILRVLQRKLEEIAEEERKRDEEQQVEGTDRFKDLMTEREEWEREHPPLPKHFRNESGFSSTPLMKDQETPGTPGSGDHRASSFTLTDSRPRAHSGVSEFFAATPDEDTRRYRSQSPGALPALDLGFTIQEDVPSNFIADADARTKSPALDLKTTAQELEELRKKQALLAEIHELRRSIDVLKSDTPVPSSSSTSRHPSLLSRRQSLDATTLLPGPSRLRPPRETDPRGRVHSMEISQLTQSSMLGESISRPTSAPLRDNDWDAYLHDRKLVQPPTGVSPPIATRNVAAAASQRLPVPPAVVEALDQRKRRESALGVGTSYDPDDTPLARLAPARTNSTGGHLPVSILPPKKHTPEIHAPTPQRPDARRTRTFEELNERHREKLHDLQAPLTQAEKEHAEVEAAKQRWERSKAFERDAVAKRQAEKAAVLEQRRKHSGDELRRPVATTLEARPRHSRSASGDKLAGTGSSAKRTSTMKVEDWQKHQDAEVGVRGDRGGHTGSRVARGEAGVPFPGGSKHR</sequence>
<feature type="transmembrane region" description="Helical" evidence="7">
    <location>
        <begin position="253"/>
        <end position="276"/>
    </location>
</feature>
<proteinExistence type="predicted"/>
<evidence type="ECO:0000259" key="9">
    <source>
        <dbReference type="Pfam" id="PF13886"/>
    </source>
</evidence>
<evidence type="ECO:0000313" key="10">
    <source>
        <dbReference type="EMBL" id="KAF7436702.1"/>
    </source>
</evidence>
<gene>
    <name evidence="10" type="ORF">PC9H_003535</name>
</gene>
<reference evidence="10" key="1">
    <citation type="submission" date="2019-07" db="EMBL/GenBank/DDBJ databases">
        <authorList>
            <person name="Palmer J.M."/>
        </authorList>
    </citation>
    <scope>NUCLEOTIDE SEQUENCE</scope>
    <source>
        <strain evidence="10">PC9</strain>
    </source>
</reference>
<feature type="compositionally biased region" description="Low complexity" evidence="6">
    <location>
        <begin position="511"/>
        <end position="531"/>
    </location>
</feature>
<dbReference type="Proteomes" id="UP000623687">
    <property type="component" value="Unassembled WGS sequence"/>
</dbReference>
<accession>A0A8H7DVD8</accession>
<dbReference type="InterPro" id="IPR025256">
    <property type="entry name" value="TM7S3/TM198-like_dom"/>
</dbReference>
<dbReference type="PANTHER" id="PTHR39469">
    <property type="entry name" value="CHROMOSOME 1, WHOLE GENOME SHOTGUN SEQUENCE"/>
    <property type="match status" value="1"/>
</dbReference>
<feature type="coiled-coil region" evidence="5">
    <location>
        <begin position="704"/>
        <end position="738"/>
    </location>
</feature>
<comment type="subcellular location">
    <subcellularLocation>
        <location evidence="1">Membrane</location>
        <topology evidence="1">Multi-pass membrane protein</topology>
    </subcellularLocation>
</comment>
<evidence type="ECO:0000313" key="11">
    <source>
        <dbReference type="Proteomes" id="UP000623687"/>
    </source>
</evidence>
<feature type="region of interest" description="Disordered" evidence="6">
    <location>
        <begin position="752"/>
        <end position="847"/>
    </location>
</feature>
<feature type="transmembrane region" description="Helical" evidence="7">
    <location>
        <begin position="226"/>
        <end position="246"/>
    </location>
</feature>
<organism evidence="10 11">
    <name type="scientific">Pleurotus ostreatus</name>
    <name type="common">Oyster mushroom</name>
    <name type="synonym">White-rot fungus</name>
    <dbReference type="NCBI Taxonomy" id="5322"/>
    <lineage>
        <taxon>Eukaryota</taxon>
        <taxon>Fungi</taxon>
        <taxon>Dikarya</taxon>
        <taxon>Basidiomycota</taxon>
        <taxon>Agaricomycotina</taxon>
        <taxon>Agaricomycetes</taxon>
        <taxon>Agaricomycetidae</taxon>
        <taxon>Agaricales</taxon>
        <taxon>Pleurotineae</taxon>
        <taxon>Pleurotaceae</taxon>
        <taxon>Pleurotus</taxon>
    </lineage>
</organism>
<dbReference type="GeneID" id="59373353"/>
<dbReference type="GO" id="GO:0016020">
    <property type="term" value="C:membrane"/>
    <property type="evidence" value="ECO:0007669"/>
    <property type="project" value="UniProtKB-SubCell"/>
</dbReference>
<evidence type="ECO:0000256" key="6">
    <source>
        <dbReference type="SAM" id="MobiDB-lite"/>
    </source>
</evidence>
<feature type="chain" id="PRO_5034740086" description="TM7S3/TM198-like domain-containing protein" evidence="8">
    <location>
        <begin position="24"/>
        <end position="847"/>
    </location>
</feature>
<feature type="compositionally biased region" description="Polar residues" evidence="6">
    <location>
        <begin position="562"/>
        <end position="580"/>
    </location>
</feature>
<dbReference type="Pfam" id="PF13886">
    <property type="entry name" value="TM7S3_TM198"/>
    <property type="match status" value="1"/>
</dbReference>
<feature type="transmembrane region" description="Helical" evidence="7">
    <location>
        <begin position="174"/>
        <end position="195"/>
    </location>
</feature>
<evidence type="ECO:0000256" key="1">
    <source>
        <dbReference type="ARBA" id="ARBA00004141"/>
    </source>
</evidence>
<feature type="region of interest" description="Disordered" evidence="6">
    <location>
        <begin position="366"/>
        <end position="418"/>
    </location>
</feature>
<keyword evidence="11" id="KW-1185">Reference proteome</keyword>
<dbReference type="RefSeq" id="XP_036634601.1">
    <property type="nucleotide sequence ID" value="XM_036773128.1"/>
</dbReference>
<feature type="region of interest" description="Disordered" evidence="6">
    <location>
        <begin position="661"/>
        <end position="695"/>
    </location>
</feature>
<feature type="region of interest" description="Disordered" evidence="6">
    <location>
        <begin position="26"/>
        <end position="49"/>
    </location>
</feature>
<feature type="compositionally biased region" description="Basic and acidic residues" evidence="6">
    <location>
        <begin position="366"/>
        <end position="375"/>
    </location>
</feature>
<dbReference type="VEuPathDB" id="FungiDB:PC9H_003535"/>
<evidence type="ECO:0000256" key="3">
    <source>
        <dbReference type="ARBA" id="ARBA00022989"/>
    </source>
</evidence>
<name>A0A8H7DVD8_PLEOS</name>
<feature type="domain" description="TM7S3/TM198-like" evidence="9">
    <location>
        <begin position="118"/>
        <end position="327"/>
    </location>
</feature>
<feature type="compositionally biased region" description="Low complexity" evidence="6">
    <location>
        <begin position="33"/>
        <end position="49"/>
    </location>
</feature>
<evidence type="ECO:0000256" key="7">
    <source>
        <dbReference type="SAM" id="Phobius"/>
    </source>
</evidence>
<dbReference type="EMBL" id="JACETU010000002">
    <property type="protein sequence ID" value="KAF7436702.1"/>
    <property type="molecule type" value="Genomic_DNA"/>
</dbReference>
<evidence type="ECO:0000256" key="5">
    <source>
        <dbReference type="SAM" id="Coils"/>
    </source>
</evidence>
<dbReference type="AlphaFoldDB" id="A0A8H7DVD8"/>
<evidence type="ECO:0000256" key="4">
    <source>
        <dbReference type="ARBA" id="ARBA00023136"/>
    </source>
</evidence>
<feature type="transmembrane region" description="Helical" evidence="7">
    <location>
        <begin position="202"/>
        <end position="220"/>
    </location>
</feature>
<keyword evidence="8" id="KW-0732">Signal</keyword>
<dbReference type="OrthoDB" id="102260at2759"/>
<feature type="compositionally biased region" description="Basic and acidic residues" evidence="6">
    <location>
        <begin position="805"/>
        <end position="825"/>
    </location>
</feature>
<feature type="region of interest" description="Disordered" evidence="6">
    <location>
        <begin position="510"/>
        <end position="584"/>
    </location>
</feature>
<dbReference type="PANTHER" id="PTHR39469:SF1">
    <property type="entry name" value="DUF4203 DOMAIN-CONTAINING PROTEIN"/>
    <property type="match status" value="1"/>
</dbReference>
<keyword evidence="5" id="KW-0175">Coiled coil</keyword>